<accession>A0A0D7BD74</accession>
<dbReference type="OrthoDB" id="3819888at2759"/>
<dbReference type="PANTHER" id="PTHR43618">
    <property type="entry name" value="7-ALPHA-HYDROXYSTEROID DEHYDROGENASE"/>
    <property type="match status" value="1"/>
</dbReference>
<dbReference type="GO" id="GO:0016491">
    <property type="term" value="F:oxidoreductase activity"/>
    <property type="evidence" value="ECO:0007669"/>
    <property type="project" value="UniProtKB-KW"/>
</dbReference>
<evidence type="ECO:0000256" key="3">
    <source>
        <dbReference type="ARBA" id="ARBA00023002"/>
    </source>
</evidence>
<evidence type="ECO:0000313" key="4">
    <source>
        <dbReference type="EMBL" id="KIY68477.1"/>
    </source>
</evidence>
<dbReference type="InterPro" id="IPR036291">
    <property type="entry name" value="NAD(P)-bd_dom_sf"/>
</dbReference>
<protein>
    <submittedName>
        <fullName evidence="4">NAD(P)-binding protein</fullName>
    </submittedName>
</protein>
<dbReference type="InterPro" id="IPR002347">
    <property type="entry name" value="SDR_fam"/>
</dbReference>
<evidence type="ECO:0000256" key="1">
    <source>
        <dbReference type="ARBA" id="ARBA00006484"/>
    </source>
</evidence>
<keyword evidence="2" id="KW-0521">NADP</keyword>
<dbReference type="PANTHER" id="PTHR43618:SF4">
    <property type="entry name" value="SHORT CHAIN DEHYDROGENASE_REDUCTASE FAMILY (AFU_ORTHOLOGUE AFUA_7G04540)"/>
    <property type="match status" value="1"/>
</dbReference>
<dbReference type="PRINTS" id="PR00081">
    <property type="entry name" value="GDHRDH"/>
</dbReference>
<dbReference type="EMBL" id="KN880502">
    <property type="protein sequence ID" value="KIY68477.1"/>
    <property type="molecule type" value="Genomic_DNA"/>
</dbReference>
<sequence>MSSLNDLFGVKGLTVVVTGGGTGLGLHMARAFAANGAKVIITGRRAEVLQKAAQDIEGSVIAVPVDVTSPDAAKKIIEALGENPKLDVLINNAGIGRPDPPSTFELPVEKLQEAMLGSLHTTWSDTFHTNVEPIYFLSAGLLHLLAASPTGGRIINISSMGGQLADPRTYIPAYQASKAAVNHLTRVLASKLRNHGVRVNAIAPGYFESEMNDPKDPTSLISKNVQFVPLKRAGNATDIAGTAVWLASPAGSYVDGQVITLDGGRSLAS</sequence>
<dbReference type="CDD" id="cd05233">
    <property type="entry name" value="SDR_c"/>
    <property type="match status" value="1"/>
</dbReference>
<dbReference type="Pfam" id="PF13561">
    <property type="entry name" value="adh_short_C2"/>
    <property type="match status" value="1"/>
</dbReference>
<reference evidence="4 5" key="1">
    <citation type="journal article" date="2015" name="Fungal Genet. Biol.">
        <title>Evolution of novel wood decay mechanisms in Agaricales revealed by the genome sequences of Fistulina hepatica and Cylindrobasidium torrendii.</title>
        <authorList>
            <person name="Floudas D."/>
            <person name="Held B.W."/>
            <person name="Riley R."/>
            <person name="Nagy L.G."/>
            <person name="Koehler G."/>
            <person name="Ransdell A.S."/>
            <person name="Younus H."/>
            <person name="Chow J."/>
            <person name="Chiniquy J."/>
            <person name="Lipzen A."/>
            <person name="Tritt A."/>
            <person name="Sun H."/>
            <person name="Haridas S."/>
            <person name="LaButti K."/>
            <person name="Ohm R.A."/>
            <person name="Kues U."/>
            <person name="Blanchette R.A."/>
            <person name="Grigoriev I.V."/>
            <person name="Minto R.E."/>
            <person name="Hibbett D.S."/>
        </authorList>
    </citation>
    <scope>NUCLEOTIDE SEQUENCE [LARGE SCALE GENOMIC DNA]</scope>
    <source>
        <strain evidence="4 5">FP15055 ss-10</strain>
    </source>
</reference>
<name>A0A0D7BD74_9AGAR</name>
<dbReference type="PRINTS" id="PR00080">
    <property type="entry name" value="SDRFAMILY"/>
</dbReference>
<gene>
    <name evidence="4" type="ORF">CYLTODRAFT_421597</name>
</gene>
<evidence type="ECO:0000256" key="2">
    <source>
        <dbReference type="ARBA" id="ARBA00022857"/>
    </source>
</evidence>
<dbReference type="SUPFAM" id="SSF51735">
    <property type="entry name" value="NAD(P)-binding Rossmann-fold domains"/>
    <property type="match status" value="1"/>
</dbReference>
<dbReference type="FunFam" id="3.40.50.720:FF:000084">
    <property type="entry name" value="Short-chain dehydrogenase reductase"/>
    <property type="match status" value="1"/>
</dbReference>
<evidence type="ECO:0000313" key="5">
    <source>
        <dbReference type="Proteomes" id="UP000054007"/>
    </source>
</evidence>
<dbReference type="InterPro" id="IPR052178">
    <property type="entry name" value="Sec_Metab_Biosynth_SDR"/>
</dbReference>
<comment type="similarity">
    <text evidence="1">Belongs to the short-chain dehydrogenases/reductases (SDR) family.</text>
</comment>
<dbReference type="Gene3D" id="3.40.50.720">
    <property type="entry name" value="NAD(P)-binding Rossmann-like Domain"/>
    <property type="match status" value="1"/>
</dbReference>
<organism evidence="4 5">
    <name type="scientific">Cylindrobasidium torrendii FP15055 ss-10</name>
    <dbReference type="NCBI Taxonomy" id="1314674"/>
    <lineage>
        <taxon>Eukaryota</taxon>
        <taxon>Fungi</taxon>
        <taxon>Dikarya</taxon>
        <taxon>Basidiomycota</taxon>
        <taxon>Agaricomycotina</taxon>
        <taxon>Agaricomycetes</taxon>
        <taxon>Agaricomycetidae</taxon>
        <taxon>Agaricales</taxon>
        <taxon>Marasmiineae</taxon>
        <taxon>Physalacriaceae</taxon>
        <taxon>Cylindrobasidium</taxon>
    </lineage>
</organism>
<keyword evidence="3" id="KW-0560">Oxidoreductase</keyword>
<dbReference type="STRING" id="1314674.A0A0D7BD74"/>
<keyword evidence="5" id="KW-1185">Reference proteome</keyword>
<proteinExistence type="inferred from homology"/>
<dbReference type="Proteomes" id="UP000054007">
    <property type="component" value="Unassembled WGS sequence"/>
</dbReference>
<dbReference type="AlphaFoldDB" id="A0A0D7BD74"/>